<feature type="transmembrane region" description="Helical" evidence="9">
    <location>
        <begin position="187"/>
        <end position="207"/>
    </location>
</feature>
<dbReference type="InterPro" id="IPR002898">
    <property type="entry name" value="MotA_ExbB_proton_chnl"/>
</dbReference>
<dbReference type="PANTHER" id="PTHR30433">
    <property type="entry name" value="CHEMOTAXIS PROTEIN MOTA"/>
    <property type="match status" value="1"/>
</dbReference>
<gene>
    <name evidence="11" type="ORF">LEP1GSC116_2886</name>
</gene>
<keyword evidence="8 9" id="KW-0472">Membrane</keyword>
<evidence type="ECO:0000256" key="2">
    <source>
        <dbReference type="ARBA" id="ARBA00008038"/>
    </source>
</evidence>
<proteinExistence type="inferred from homology"/>
<dbReference type="GO" id="GO:0006935">
    <property type="term" value="P:chemotaxis"/>
    <property type="evidence" value="ECO:0007669"/>
    <property type="project" value="InterPro"/>
</dbReference>
<keyword evidence="7 9" id="KW-1133">Transmembrane helix</keyword>
<evidence type="ECO:0000256" key="4">
    <source>
        <dbReference type="ARBA" id="ARBA00022475"/>
    </source>
</evidence>
<evidence type="ECO:0000256" key="6">
    <source>
        <dbReference type="ARBA" id="ARBA00022779"/>
    </source>
</evidence>
<name>M6R6E6_LEPIR</name>
<keyword evidence="5 9" id="KW-0812">Transmembrane</keyword>
<dbReference type="EMBL" id="AHNZ02000787">
    <property type="protein sequence ID" value="EMO03722.1"/>
    <property type="molecule type" value="Genomic_DNA"/>
</dbReference>
<sequence length="299" mass="32401">MVKESVSEVIEKILEYKKTYSRVSSRIFSGSVQKVGINIMDFGTVVGFGGACVLMIFGIISAGLSPLDIFDIPSVIITFGGATAGTIMAVPWESTLAVGKITQKVFKTEKHDLIELIKTLVSFSEKARREGLLALEDDVNELPDEFLRKGITLVVDGTDPELVRNIMETEMGNIASRHNNGKAWWENWGALAPAFGMIGTLIGLVQMLKNLGSGDPSAIGTGMAAALITTLYGSMGANMFAIPVMKKLIRKSEDELTIKQIMIEGTLSIQSGDNPRIVKDKLSSFLPPSERDVLKDEGE</sequence>
<evidence type="ECO:0000256" key="1">
    <source>
        <dbReference type="ARBA" id="ARBA00004651"/>
    </source>
</evidence>
<accession>M6R6E6</accession>
<evidence type="ECO:0000313" key="12">
    <source>
        <dbReference type="Proteomes" id="UP000012092"/>
    </source>
</evidence>
<dbReference type="Pfam" id="PF01618">
    <property type="entry name" value="MotA_ExbB"/>
    <property type="match status" value="1"/>
</dbReference>
<dbReference type="GO" id="GO:0071978">
    <property type="term" value="P:bacterial-type flagellum-dependent swarming motility"/>
    <property type="evidence" value="ECO:0007669"/>
    <property type="project" value="InterPro"/>
</dbReference>
<keyword evidence="4" id="KW-1003">Cell membrane</keyword>
<keyword evidence="6" id="KW-0283">Flagellar rotation</keyword>
<dbReference type="InterPro" id="IPR047055">
    <property type="entry name" value="MotA-like"/>
</dbReference>
<dbReference type="PROSITE" id="PS01307">
    <property type="entry name" value="MOTA"/>
    <property type="match status" value="1"/>
</dbReference>
<comment type="subcellular location">
    <subcellularLocation>
        <location evidence="1">Cell membrane</location>
        <topology evidence="1">Multi-pass membrane protein</topology>
    </subcellularLocation>
</comment>
<evidence type="ECO:0000256" key="3">
    <source>
        <dbReference type="ARBA" id="ARBA00022448"/>
    </source>
</evidence>
<evidence type="ECO:0000256" key="5">
    <source>
        <dbReference type="ARBA" id="ARBA00022692"/>
    </source>
</evidence>
<comment type="similarity">
    <text evidence="2">Belongs to the MotA family.</text>
</comment>
<evidence type="ECO:0000256" key="8">
    <source>
        <dbReference type="ARBA" id="ARBA00023136"/>
    </source>
</evidence>
<evidence type="ECO:0000313" key="11">
    <source>
        <dbReference type="EMBL" id="EMO03722.1"/>
    </source>
</evidence>
<evidence type="ECO:0000256" key="9">
    <source>
        <dbReference type="SAM" id="Phobius"/>
    </source>
</evidence>
<feature type="transmembrane region" description="Helical" evidence="9">
    <location>
        <begin position="72"/>
        <end position="92"/>
    </location>
</feature>
<dbReference type="InterPro" id="IPR000540">
    <property type="entry name" value="Flag_MotA_CS"/>
</dbReference>
<evidence type="ECO:0000259" key="10">
    <source>
        <dbReference type="Pfam" id="PF01618"/>
    </source>
</evidence>
<comment type="caution">
    <text evidence="11">The sequence shown here is derived from an EMBL/GenBank/DDBJ whole genome shotgun (WGS) entry which is preliminary data.</text>
</comment>
<organism evidence="11 12">
    <name type="scientific">Leptospira interrogans serovar Icterohaemorrhagiae str. Verdun HP</name>
    <dbReference type="NCBI Taxonomy" id="1049910"/>
    <lineage>
        <taxon>Bacteria</taxon>
        <taxon>Pseudomonadati</taxon>
        <taxon>Spirochaetota</taxon>
        <taxon>Spirochaetia</taxon>
        <taxon>Leptospirales</taxon>
        <taxon>Leptospiraceae</taxon>
        <taxon>Leptospira</taxon>
    </lineage>
</organism>
<feature type="transmembrane region" description="Helical" evidence="9">
    <location>
        <begin position="219"/>
        <end position="242"/>
    </location>
</feature>
<feature type="domain" description="MotA/TolQ/ExbB proton channel" evidence="10">
    <location>
        <begin position="140"/>
        <end position="257"/>
    </location>
</feature>
<keyword evidence="11" id="KW-0966">Cell projection</keyword>
<keyword evidence="11" id="KW-0282">Flagellum</keyword>
<reference evidence="11 12" key="1">
    <citation type="submission" date="2013-01" db="EMBL/GenBank/DDBJ databases">
        <authorList>
            <person name="Harkins D.M."/>
            <person name="Durkin A.S."/>
            <person name="Brinkac L.M."/>
            <person name="Haft D.H."/>
            <person name="Selengut J.D."/>
            <person name="Sanka R."/>
            <person name="DePew J."/>
            <person name="Purushe J."/>
            <person name="Picardeau M."/>
            <person name="Werts C."/>
            <person name="Goarant C."/>
            <person name="Vinetz J.M."/>
            <person name="Sutton G.G."/>
            <person name="Nierman W.C."/>
            <person name="Fouts D.E."/>
        </authorList>
    </citation>
    <scope>NUCLEOTIDE SEQUENCE [LARGE SCALE GENOMIC DNA]</scope>
    <source>
        <strain evidence="11 12">Verdun HP</strain>
    </source>
</reference>
<dbReference type="AlphaFoldDB" id="M6R6E6"/>
<dbReference type="PANTHER" id="PTHR30433:SF2">
    <property type="entry name" value="MOTILITY PROTEIN A"/>
    <property type="match status" value="1"/>
</dbReference>
<dbReference type="GO" id="GO:0005886">
    <property type="term" value="C:plasma membrane"/>
    <property type="evidence" value="ECO:0007669"/>
    <property type="project" value="UniProtKB-SubCell"/>
</dbReference>
<keyword evidence="3" id="KW-0813">Transport</keyword>
<evidence type="ECO:0000256" key="7">
    <source>
        <dbReference type="ARBA" id="ARBA00022989"/>
    </source>
</evidence>
<dbReference type="Proteomes" id="UP000012092">
    <property type="component" value="Unassembled WGS sequence"/>
</dbReference>
<protein>
    <submittedName>
        <fullName evidence="11">Putative flagellar motor protein MotP</fullName>
    </submittedName>
</protein>
<feature type="transmembrane region" description="Helical" evidence="9">
    <location>
        <begin position="35"/>
        <end position="60"/>
    </location>
</feature>
<keyword evidence="11" id="KW-0969">Cilium</keyword>